<keyword evidence="4" id="KW-1185">Reference proteome</keyword>
<accession>A0A1X0NSP9</accession>
<gene>
    <name evidence="3" type="ORF">TM35_000201330</name>
</gene>
<sequence length="513" mass="58046">MRALLSPFKHNKDSVKNGHQRENPTTTGIVNTTTSSPSSLPLDTINDTKEAVQVERFKETMQKEIDELQKEIMVRSEVAVQLAEKVITLRCQLQRREVELNTLKRTGTTDLETTMAVHTGNDISDSPSGKASTGSTHSAGEEKNGNYDRRDSNITGPSEVMESHVNNHNNNSHSSNNNNNNHSNNLELSERLVEMETQVGVWKQRVKEALKSSQGRERSLLAENIALNKKLQELQGKLNEAAFQMEASALRSARHGLKINSTSQTEVTIHPSDNDNDDDDDNNNNNSENNDDNDINIKTKSNSISNRSSYNNRKRYYQSHSIPIISPARVDSTESKQTMESTLEMSSSGGLLTSPPLFPYPLQPFQGNHQNLFSPVEVSSCDPAIRTVVPPFIVAVHYNNDNGWSVQTKVRVEPGMTVIQLKEYCCVQFQERHQLQLDHNKLCVRYYHERAKRHVVLSPYRELHSFAHFQHCEREKLPIVLFLIPEDNLSKLVYDTMNNTKISPIVTPHNQNE</sequence>
<feature type="coiled-coil region" evidence="1">
    <location>
        <begin position="217"/>
        <end position="244"/>
    </location>
</feature>
<dbReference type="GeneID" id="39986598"/>
<organism evidence="3 4">
    <name type="scientific">Trypanosoma theileri</name>
    <dbReference type="NCBI Taxonomy" id="67003"/>
    <lineage>
        <taxon>Eukaryota</taxon>
        <taxon>Discoba</taxon>
        <taxon>Euglenozoa</taxon>
        <taxon>Kinetoplastea</taxon>
        <taxon>Metakinetoplastina</taxon>
        <taxon>Trypanosomatida</taxon>
        <taxon>Trypanosomatidae</taxon>
        <taxon>Trypanosoma</taxon>
    </lineage>
</organism>
<feature type="compositionally biased region" description="Low complexity" evidence="2">
    <location>
        <begin position="296"/>
        <end position="311"/>
    </location>
</feature>
<feature type="compositionally biased region" description="Low complexity" evidence="2">
    <location>
        <begin position="166"/>
        <end position="184"/>
    </location>
</feature>
<name>A0A1X0NSP9_9TRYP</name>
<dbReference type="AlphaFoldDB" id="A0A1X0NSP9"/>
<feature type="region of interest" description="Disordered" evidence="2">
    <location>
        <begin position="257"/>
        <end position="312"/>
    </location>
</feature>
<feature type="region of interest" description="Disordered" evidence="2">
    <location>
        <begin position="111"/>
        <end position="184"/>
    </location>
</feature>
<evidence type="ECO:0000256" key="1">
    <source>
        <dbReference type="SAM" id="Coils"/>
    </source>
</evidence>
<feature type="compositionally biased region" description="Polar residues" evidence="2">
    <location>
        <begin position="121"/>
        <end position="138"/>
    </location>
</feature>
<proteinExistence type="predicted"/>
<feature type="compositionally biased region" description="Low complexity" evidence="2">
    <location>
        <begin position="25"/>
        <end position="41"/>
    </location>
</feature>
<comment type="caution">
    <text evidence="3">The sequence shown here is derived from an EMBL/GenBank/DDBJ whole genome shotgun (WGS) entry which is preliminary data.</text>
</comment>
<dbReference type="Proteomes" id="UP000192257">
    <property type="component" value="Unassembled WGS sequence"/>
</dbReference>
<dbReference type="EMBL" id="NBCO01000020">
    <property type="protein sequence ID" value="ORC87724.1"/>
    <property type="molecule type" value="Genomic_DNA"/>
</dbReference>
<evidence type="ECO:0000313" key="3">
    <source>
        <dbReference type="EMBL" id="ORC87724.1"/>
    </source>
</evidence>
<dbReference type="VEuPathDB" id="TriTrypDB:TM35_000201330"/>
<feature type="compositionally biased region" description="Basic and acidic residues" evidence="2">
    <location>
        <begin position="139"/>
        <end position="152"/>
    </location>
</feature>
<evidence type="ECO:0000256" key="2">
    <source>
        <dbReference type="SAM" id="MobiDB-lite"/>
    </source>
</evidence>
<dbReference type="OrthoDB" id="249058at2759"/>
<keyword evidence="1" id="KW-0175">Coiled coil</keyword>
<dbReference type="RefSeq" id="XP_028881790.1">
    <property type="nucleotide sequence ID" value="XM_029026818.1"/>
</dbReference>
<feature type="region of interest" description="Disordered" evidence="2">
    <location>
        <begin position="1"/>
        <end position="41"/>
    </location>
</feature>
<reference evidence="3 4" key="1">
    <citation type="submission" date="2017-03" db="EMBL/GenBank/DDBJ databases">
        <title>An alternative strategy for trypanosome survival in the mammalian bloodstream revealed through genome and transcriptome analysis of the ubiquitous bovine parasite Trypanosoma (Megatrypanum) theileri.</title>
        <authorList>
            <person name="Kelly S."/>
            <person name="Ivens A."/>
            <person name="Mott A."/>
            <person name="O'Neill E."/>
            <person name="Emms D."/>
            <person name="Macleod O."/>
            <person name="Voorheis P."/>
            <person name="Matthews J."/>
            <person name="Matthews K."/>
            <person name="Carrington M."/>
        </authorList>
    </citation>
    <scope>NUCLEOTIDE SEQUENCE [LARGE SCALE GENOMIC DNA]</scope>
    <source>
        <strain evidence="3">Edinburgh</strain>
    </source>
</reference>
<protein>
    <submittedName>
        <fullName evidence="3">Uncharacterized protein</fullName>
    </submittedName>
</protein>
<feature type="compositionally biased region" description="Basic and acidic residues" evidence="2">
    <location>
        <begin position="10"/>
        <end position="22"/>
    </location>
</feature>
<evidence type="ECO:0000313" key="4">
    <source>
        <dbReference type="Proteomes" id="UP000192257"/>
    </source>
</evidence>